<dbReference type="eggNOG" id="COG3415">
    <property type="taxonomic scope" value="Bacteria"/>
</dbReference>
<dbReference type="InterPro" id="IPR010749">
    <property type="entry name" value="YfeC-like"/>
</dbReference>
<dbReference type="InterPro" id="IPR009061">
    <property type="entry name" value="DNA-bd_dom_put_sf"/>
</dbReference>
<reference evidence="2" key="1">
    <citation type="journal article" date="2012" name="Appl. Microbiol. Biotechnol.">
        <title>The complete genome sequence of Pantoea ananatis AJ13355, an organism with great biotechnological potential.</title>
        <authorList>
            <person name="Hara Y."/>
            <person name="Kadotani N."/>
            <person name="Izui H."/>
            <person name="Katashkina J.I."/>
            <person name="Kuvaeva T.M."/>
            <person name="Andreeva I.G."/>
            <person name="Golubeva L.I."/>
            <person name="Malko D.B."/>
            <person name="Makeev V.J."/>
            <person name="Mashko S.V."/>
            <person name="Kozlov Y.I."/>
        </authorList>
    </citation>
    <scope>NUCLEOTIDE SEQUENCE [LARGE SCALE GENOMIC DNA]</scope>
    <source>
        <strain evidence="2">AJ13355</strain>
    </source>
</reference>
<name>A0A0H3KYH8_PANAA</name>
<dbReference type="Gene3D" id="1.10.10.10">
    <property type="entry name" value="Winged helix-like DNA-binding domain superfamily/Winged helix DNA-binding domain"/>
    <property type="match status" value="1"/>
</dbReference>
<dbReference type="HOGENOM" id="CLU_168146_0_0_6"/>
<organism evidence="1 2">
    <name type="scientific">Pantoea ananatis (strain AJ13355)</name>
    <dbReference type="NCBI Taxonomy" id="932677"/>
    <lineage>
        <taxon>Bacteria</taxon>
        <taxon>Pseudomonadati</taxon>
        <taxon>Pseudomonadota</taxon>
        <taxon>Gammaproteobacteria</taxon>
        <taxon>Enterobacterales</taxon>
        <taxon>Erwiniaceae</taxon>
        <taxon>Pantoea</taxon>
    </lineage>
</organism>
<proteinExistence type="predicted"/>
<protein>
    <submittedName>
        <fullName evidence="1">Negative regulator YfeC</fullName>
    </submittedName>
</protein>
<dbReference type="AlphaFoldDB" id="A0A0H3KYH8"/>
<dbReference type="KEGG" id="paj:PAJ_2038"/>
<sequence>MANVLNRDSIVKKEWLTPEELAIETGYSRQTVNKWIKRENWTTTPKPGVQGGKARLIHIDERVKSFIQSTRNLNEPTANYTPPPNSLPALLISSVQQMSQNEQDQLTALILREGIKGVLDRLGIHEQ</sequence>
<dbReference type="Pfam" id="PF07037">
    <property type="entry name" value="YfeC-like"/>
    <property type="match status" value="1"/>
</dbReference>
<evidence type="ECO:0000313" key="1">
    <source>
        <dbReference type="EMBL" id="BAK12118.1"/>
    </source>
</evidence>
<dbReference type="SUPFAM" id="SSF46955">
    <property type="entry name" value="Putative DNA-binding domain"/>
    <property type="match status" value="1"/>
</dbReference>
<dbReference type="Proteomes" id="UP000006690">
    <property type="component" value="Chromosome"/>
</dbReference>
<gene>
    <name evidence="1" type="primary">yfeC</name>
    <name evidence="1" type="ordered locus">PAJ_2038</name>
</gene>
<dbReference type="InterPro" id="IPR036388">
    <property type="entry name" value="WH-like_DNA-bd_sf"/>
</dbReference>
<dbReference type="PATRIC" id="fig|932677.3.peg.2372"/>
<dbReference type="EMBL" id="AP012032">
    <property type="protein sequence ID" value="BAK12118.1"/>
    <property type="molecule type" value="Genomic_DNA"/>
</dbReference>
<evidence type="ECO:0000313" key="2">
    <source>
        <dbReference type="Proteomes" id="UP000006690"/>
    </source>
</evidence>
<accession>A0A0H3KYH8</accession>